<evidence type="ECO:0000313" key="2">
    <source>
        <dbReference type="Proteomes" id="UP001057498"/>
    </source>
</evidence>
<evidence type="ECO:0000313" key="1">
    <source>
        <dbReference type="EMBL" id="BDI06504.1"/>
    </source>
</evidence>
<dbReference type="SUPFAM" id="SSF102400">
    <property type="entry name" value="DNA polymerase III chi subunit"/>
    <property type="match status" value="1"/>
</dbReference>
<dbReference type="PANTHER" id="PTHR38767">
    <property type="entry name" value="DNA POLYMERASE III SUBUNIT CHI"/>
    <property type="match status" value="1"/>
</dbReference>
<sequence length="143" mass="16242">MTAVAFHFNVADRRDYVCRLLRKAWRAGARVVVTGDEHTLDDLNRQLWVFEPLEFLPHWRGVELAGLPARLAATPLLLLDRPSAERGHGVLVNLRQDVPLRYEDFARLIEVVSLAESDRAAARQRWRHYAGAGLGIERHEVGA</sequence>
<organism evidence="1 2">
    <name type="scientific">Sphaerotilus microaerophilus</name>
    <dbReference type="NCBI Taxonomy" id="2914710"/>
    <lineage>
        <taxon>Bacteria</taxon>
        <taxon>Pseudomonadati</taxon>
        <taxon>Pseudomonadota</taxon>
        <taxon>Betaproteobacteria</taxon>
        <taxon>Burkholderiales</taxon>
        <taxon>Sphaerotilaceae</taxon>
        <taxon>Sphaerotilus</taxon>
    </lineage>
</organism>
<dbReference type="Pfam" id="PF04364">
    <property type="entry name" value="DNA_pol3_chi"/>
    <property type="match status" value="1"/>
</dbReference>
<dbReference type="PANTHER" id="PTHR38767:SF1">
    <property type="entry name" value="DNA POLYMERASE III SUBUNIT CHI"/>
    <property type="match status" value="1"/>
</dbReference>
<name>A0ABN6PMS4_9BURK</name>
<accession>A0ABN6PMS4</accession>
<reference evidence="1" key="1">
    <citation type="submission" date="2022-04" db="EMBL/GenBank/DDBJ databases">
        <title>Whole genome sequence of Sphaerotilus sp. FB-5.</title>
        <authorList>
            <person name="Takeda M."/>
            <person name="Narihara S."/>
            <person name="Akimoto M."/>
            <person name="Akimoto R."/>
            <person name="Nishiyashiki S."/>
            <person name="Murakami T."/>
        </authorList>
    </citation>
    <scope>NUCLEOTIDE SEQUENCE</scope>
    <source>
        <strain evidence="1">FB-5</strain>
    </source>
</reference>
<dbReference type="InterPro" id="IPR007459">
    <property type="entry name" value="DNA_pol3_chi"/>
</dbReference>
<dbReference type="Gene3D" id="3.40.50.10110">
    <property type="entry name" value="DNA polymerase III subunit chi"/>
    <property type="match status" value="1"/>
</dbReference>
<proteinExistence type="predicted"/>
<keyword evidence="2" id="KW-1185">Reference proteome</keyword>
<dbReference type="EMBL" id="AP025730">
    <property type="protein sequence ID" value="BDI06504.1"/>
    <property type="molecule type" value="Genomic_DNA"/>
</dbReference>
<protein>
    <submittedName>
        <fullName evidence="1">DNA polymerase III subunit chi</fullName>
    </submittedName>
</protein>
<gene>
    <name evidence="1" type="ORF">CATMQ487_34740</name>
</gene>
<dbReference type="Proteomes" id="UP001057498">
    <property type="component" value="Chromosome"/>
</dbReference>
<dbReference type="InterPro" id="IPR036768">
    <property type="entry name" value="PolIII_chi_sf"/>
</dbReference>